<evidence type="ECO:0000313" key="2">
    <source>
        <dbReference type="Proteomes" id="UP000284731"/>
    </source>
</evidence>
<dbReference type="PANTHER" id="PTHR48098">
    <property type="entry name" value="ENTEROCHELIN ESTERASE-RELATED"/>
    <property type="match status" value="1"/>
</dbReference>
<dbReference type="Gene3D" id="3.40.50.1820">
    <property type="entry name" value="alpha/beta hydrolase"/>
    <property type="match status" value="1"/>
</dbReference>
<accession>A0A412PCL7</accession>
<dbReference type="InterPro" id="IPR029058">
    <property type="entry name" value="AB_hydrolase_fold"/>
</dbReference>
<organism evidence="1 2">
    <name type="scientific">Solobacterium moorei</name>
    <dbReference type="NCBI Taxonomy" id="102148"/>
    <lineage>
        <taxon>Bacteria</taxon>
        <taxon>Bacillati</taxon>
        <taxon>Bacillota</taxon>
        <taxon>Erysipelotrichia</taxon>
        <taxon>Erysipelotrichales</taxon>
        <taxon>Erysipelotrichaceae</taxon>
        <taxon>Solobacterium</taxon>
    </lineage>
</organism>
<dbReference type="PANTHER" id="PTHR48098:SF3">
    <property type="entry name" value="IRON(III) ENTEROBACTIN ESTERASE"/>
    <property type="match status" value="1"/>
</dbReference>
<protein>
    <submittedName>
        <fullName evidence="1">Esterase</fullName>
    </submittedName>
</protein>
<comment type="caution">
    <text evidence="1">The sequence shown here is derived from an EMBL/GenBank/DDBJ whole genome shotgun (WGS) entry which is preliminary data.</text>
</comment>
<dbReference type="EMBL" id="QRWX01000003">
    <property type="protein sequence ID" value="RGT54965.1"/>
    <property type="molecule type" value="Genomic_DNA"/>
</dbReference>
<reference evidence="1 2" key="1">
    <citation type="submission" date="2018-08" db="EMBL/GenBank/DDBJ databases">
        <title>A genome reference for cultivated species of the human gut microbiota.</title>
        <authorList>
            <person name="Zou Y."/>
            <person name="Xue W."/>
            <person name="Luo G."/>
        </authorList>
    </citation>
    <scope>NUCLEOTIDE SEQUENCE [LARGE SCALE GENOMIC DNA]</scope>
    <source>
        <strain evidence="1 2">AF18-46</strain>
    </source>
</reference>
<sequence length="253" mass="29972">MQINYHKSYSNYLNREMEFKVFGHAGIVLLAFPSQDGRFYDYENRNLIQSISYQIDQGKAMVLCCDSIDGESWSAEWKNINDRISAHEAYFNYIYQELLPLFRDLYPNQRESKVYTTGCSLGAYHALNILFRIPDLFAGCICLSGVYSTYPFFGSYSNEIIYQNSPNDFINGMHYDHPYVEKYRQKQIYICCGQGAWEHPMLEDTRRLEELLKYKNIPAHVEYWGFDVSHDWPWWEKQFPYYVNQLINAQSAN</sequence>
<evidence type="ECO:0000313" key="1">
    <source>
        <dbReference type="EMBL" id="RGT54965.1"/>
    </source>
</evidence>
<dbReference type="RefSeq" id="WP_118765022.1">
    <property type="nucleotide sequence ID" value="NZ_CABJCF010000003.1"/>
</dbReference>
<dbReference type="SUPFAM" id="SSF53474">
    <property type="entry name" value="alpha/beta-Hydrolases"/>
    <property type="match status" value="1"/>
</dbReference>
<proteinExistence type="predicted"/>
<dbReference type="Pfam" id="PF00756">
    <property type="entry name" value="Esterase"/>
    <property type="match status" value="1"/>
</dbReference>
<dbReference type="AlphaFoldDB" id="A0A412PCL7"/>
<dbReference type="Proteomes" id="UP000284731">
    <property type="component" value="Unassembled WGS sequence"/>
</dbReference>
<dbReference type="InterPro" id="IPR000801">
    <property type="entry name" value="Esterase-like"/>
</dbReference>
<dbReference type="InterPro" id="IPR050583">
    <property type="entry name" value="Mycobacterial_A85_antigen"/>
</dbReference>
<gene>
    <name evidence="1" type="ORF">DWX20_07295</name>
</gene>
<name>A0A412PCL7_9FIRM</name>